<evidence type="ECO:0000313" key="3">
    <source>
        <dbReference type="EMBL" id="CAK0850688.1"/>
    </source>
</evidence>
<organism evidence="3 4">
    <name type="scientific">Prorocentrum cordatum</name>
    <dbReference type="NCBI Taxonomy" id="2364126"/>
    <lineage>
        <taxon>Eukaryota</taxon>
        <taxon>Sar</taxon>
        <taxon>Alveolata</taxon>
        <taxon>Dinophyceae</taxon>
        <taxon>Prorocentrales</taxon>
        <taxon>Prorocentraceae</taxon>
        <taxon>Prorocentrum</taxon>
    </lineage>
</organism>
<dbReference type="Gene3D" id="2.40.50.140">
    <property type="entry name" value="Nucleic acid-binding proteins"/>
    <property type="match status" value="1"/>
</dbReference>
<reference evidence="3" key="1">
    <citation type="submission" date="2023-10" db="EMBL/GenBank/DDBJ databases">
        <authorList>
            <person name="Chen Y."/>
            <person name="Shah S."/>
            <person name="Dougan E. K."/>
            <person name="Thang M."/>
            <person name="Chan C."/>
        </authorList>
    </citation>
    <scope>NUCLEOTIDE SEQUENCE [LARGE SCALE GENOMIC DNA]</scope>
</reference>
<feature type="compositionally biased region" description="Low complexity" evidence="1">
    <location>
        <begin position="16"/>
        <end position="32"/>
    </location>
</feature>
<feature type="compositionally biased region" description="Basic and acidic residues" evidence="1">
    <location>
        <begin position="67"/>
        <end position="80"/>
    </location>
</feature>
<dbReference type="InterPro" id="IPR040184">
    <property type="entry name" value="Mcm10"/>
</dbReference>
<name>A0ABN9TWM3_9DINO</name>
<feature type="region of interest" description="Disordered" evidence="1">
    <location>
        <begin position="443"/>
        <end position="465"/>
    </location>
</feature>
<feature type="compositionally biased region" description="Gly residues" evidence="1">
    <location>
        <begin position="496"/>
        <end position="515"/>
    </location>
</feature>
<evidence type="ECO:0000313" key="4">
    <source>
        <dbReference type="Proteomes" id="UP001189429"/>
    </source>
</evidence>
<feature type="region of interest" description="Disordered" evidence="1">
    <location>
        <begin position="267"/>
        <end position="302"/>
    </location>
</feature>
<proteinExistence type="predicted"/>
<dbReference type="EMBL" id="CAUYUJ010015171">
    <property type="protein sequence ID" value="CAK0850688.1"/>
    <property type="molecule type" value="Genomic_DNA"/>
</dbReference>
<dbReference type="InterPro" id="IPR012340">
    <property type="entry name" value="NA-bd_OB-fold"/>
</dbReference>
<evidence type="ECO:0000256" key="1">
    <source>
        <dbReference type="SAM" id="MobiDB-lite"/>
    </source>
</evidence>
<gene>
    <name evidence="3" type="ORF">PCOR1329_LOCUS43017</name>
</gene>
<feature type="compositionally biased region" description="Low complexity" evidence="1">
    <location>
        <begin position="38"/>
        <end position="66"/>
    </location>
</feature>
<accession>A0ABN9TWM3</accession>
<feature type="region of interest" description="Disordered" evidence="1">
    <location>
        <begin position="408"/>
        <end position="430"/>
    </location>
</feature>
<comment type="caution">
    <text evidence="3">The sequence shown here is derived from an EMBL/GenBank/DDBJ whole genome shotgun (WGS) entry which is preliminary data.</text>
</comment>
<dbReference type="Pfam" id="PF22379">
    <property type="entry name" value="OB_MCM10"/>
    <property type="match status" value="1"/>
</dbReference>
<feature type="region of interest" description="Disordered" evidence="1">
    <location>
        <begin position="1"/>
        <end position="80"/>
    </location>
</feature>
<feature type="domain" description="MCM10 OB-fold" evidence="2">
    <location>
        <begin position="83"/>
        <end position="216"/>
    </location>
</feature>
<dbReference type="PANTHER" id="PTHR13454:SF11">
    <property type="entry name" value="PROTEIN MCM10 HOMOLOG"/>
    <property type="match status" value="1"/>
</dbReference>
<dbReference type="Proteomes" id="UP001189429">
    <property type="component" value="Unassembled WGS sequence"/>
</dbReference>
<feature type="compositionally biased region" description="Low complexity" evidence="1">
    <location>
        <begin position="481"/>
        <end position="495"/>
    </location>
</feature>
<keyword evidence="4" id="KW-1185">Reference proteome</keyword>
<protein>
    <recommendedName>
        <fullName evidence="2">MCM10 OB-fold domain-containing protein</fullName>
    </recommendedName>
</protein>
<dbReference type="PANTHER" id="PTHR13454">
    <property type="entry name" value="PROTEIN MCM10 HOMOLOG"/>
    <property type="match status" value="1"/>
</dbReference>
<evidence type="ECO:0000259" key="2">
    <source>
        <dbReference type="Pfam" id="PF22379"/>
    </source>
</evidence>
<sequence>MADGVPALAAPPAPPSVEAADAQPTGAAPAERAPAEGPPTEAAPAPAPVEGAPVDPQAPQAAPRCPAAEKENCRPTADDREEFSRLRITARQVDPLLWSQEIRGKHRLVVPLSRLGPLRAKQQSQDRVVIAVLYESRPAEKLANGQLFSCWRLTDLGEPKPRCLDVRLRSEAFNHWRTRQPAASVTRGSIFAVMNPALMEEAGPGKPAVVDVLRAAQLMKIGECPSLGLCEMRRCSLPCNADRAERFCNHHLSLAYADKDHRIIANGGLQSKDRPVQKRTKALQPLPPPEPEEAAEGRAEDAKQARIAELALSLDGRRVHHSRAKDNYVNSIAHGKVSGDASGTRTLSCSSSNVPVLGRGLSDDRAFDLDIELVSSGEKRKAERLMEERAERLEQAPEPAERIPAALAPCGGPQGGAKRARNAAGEGGAARERSLGELMQALTHRRAARRVGTAAERASAGGGAAALSQRWRAAAEEASREAAGAGAAGAEAAAAGGAGPGLGGGAVAAGAGGAVGAPPAPEATGEQSAQ</sequence>
<feature type="region of interest" description="Disordered" evidence="1">
    <location>
        <begin position="480"/>
        <end position="530"/>
    </location>
</feature>
<dbReference type="InterPro" id="IPR055065">
    <property type="entry name" value="OB_MCM10"/>
</dbReference>
<feature type="compositionally biased region" description="Low complexity" evidence="1">
    <location>
        <begin position="452"/>
        <end position="465"/>
    </location>
</feature>